<organism evidence="1 2">
    <name type="scientific">Massariosphaeria phaeospora</name>
    <dbReference type="NCBI Taxonomy" id="100035"/>
    <lineage>
        <taxon>Eukaryota</taxon>
        <taxon>Fungi</taxon>
        <taxon>Dikarya</taxon>
        <taxon>Ascomycota</taxon>
        <taxon>Pezizomycotina</taxon>
        <taxon>Dothideomycetes</taxon>
        <taxon>Pleosporomycetidae</taxon>
        <taxon>Pleosporales</taxon>
        <taxon>Pleosporales incertae sedis</taxon>
        <taxon>Massariosphaeria</taxon>
    </lineage>
</organism>
<keyword evidence="2" id="KW-1185">Reference proteome</keyword>
<dbReference type="EMBL" id="JAADJZ010000005">
    <property type="protein sequence ID" value="KAF2874763.1"/>
    <property type="molecule type" value="Genomic_DNA"/>
</dbReference>
<proteinExistence type="predicted"/>
<evidence type="ECO:0000313" key="1">
    <source>
        <dbReference type="EMBL" id="KAF2874763.1"/>
    </source>
</evidence>
<dbReference type="Proteomes" id="UP000481861">
    <property type="component" value="Unassembled WGS sequence"/>
</dbReference>
<evidence type="ECO:0000313" key="2">
    <source>
        <dbReference type="Proteomes" id="UP000481861"/>
    </source>
</evidence>
<accession>A0A7C8MGG8</accession>
<protein>
    <submittedName>
        <fullName evidence="1">Uncharacterized protein</fullName>
    </submittedName>
</protein>
<reference evidence="1 2" key="1">
    <citation type="submission" date="2020-01" db="EMBL/GenBank/DDBJ databases">
        <authorList>
            <consortium name="DOE Joint Genome Institute"/>
            <person name="Haridas S."/>
            <person name="Albert R."/>
            <person name="Binder M."/>
            <person name="Bloem J."/>
            <person name="Labutti K."/>
            <person name="Salamov A."/>
            <person name="Andreopoulos B."/>
            <person name="Baker S.E."/>
            <person name="Barry K."/>
            <person name="Bills G."/>
            <person name="Bluhm B.H."/>
            <person name="Cannon C."/>
            <person name="Castanera R."/>
            <person name="Culley D.E."/>
            <person name="Daum C."/>
            <person name="Ezra D."/>
            <person name="Gonzalez J.B."/>
            <person name="Henrissat B."/>
            <person name="Kuo A."/>
            <person name="Liang C."/>
            <person name="Lipzen A."/>
            <person name="Lutzoni F."/>
            <person name="Magnuson J."/>
            <person name="Mondo S."/>
            <person name="Nolan M."/>
            <person name="Ohm R."/>
            <person name="Pangilinan J."/>
            <person name="Park H.-J.H."/>
            <person name="Ramirez L."/>
            <person name="Alfaro M."/>
            <person name="Sun H."/>
            <person name="Tritt A."/>
            <person name="Yoshinaga Y."/>
            <person name="Zwiers L.-H.L."/>
            <person name="Turgeon B.G."/>
            <person name="Goodwin S.B."/>
            <person name="Spatafora J.W."/>
            <person name="Crous P.W."/>
            <person name="Grigoriev I.V."/>
        </authorList>
    </citation>
    <scope>NUCLEOTIDE SEQUENCE [LARGE SCALE GENOMIC DNA]</scope>
    <source>
        <strain evidence="1 2">CBS 611.86</strain>
    </source>
</reference>
<comment type="caution">
    <text evidence="1">The sequence shown here is derived from an EMBL/GenBank/DDBJ whole genome shotgun (WGS) entry which is preliminary data.</text>
</comment>
<name>A0A7C8MGG8_9PLEO</name>
<sequence length="219" mass="22881">MPPNAANTPTIPIFTYRRVGRSICCDAAPGLSTARALGVDDGGDVEVDTESVLLTLALERTVLPDKRCVSGTSSAEDIAVLVLLVLAGDDDEIETKDAEAEDDGDGDGDADSVAEAVDAEEDATVVAAGGVSAGFDGRSAVVSDTMGMSTLKGRPQVDEEDCADVATASKNREPATENLLPNSYTPYLHLTPDNIGVRTLQVDLSHSYFSDTIIHPVSR</sequence>
<dbReference type="AlphaFoldDB" id="A0A7C8MGG8"/>
<gene>
    <name evidence="1" type="ORF">BDV95DRAFT_603556</name>
</gene>